<gene>
    <name evidence="2" type="ORF">VKT23_015736</name>
</gene>
<dbReference type="EMBL" id="JBANRG010000054">
    <property type="protein sequence ID" value="KAK7443563.1"/>
    <property type="molecule type" value="Genomic_DNA"/>
</dbReference>
<protein>
    <recommendedName>
        <fullName evidence="4">Prolactin receptor</fullName>
    </recommendedName>
</protein>
<reference evidence="2 3" key="1">
    <citation type="submission" date="2024-01" db="EMBL/GenBank/DDBJ databases">
        <title>A draft genome for the cacao thread blight pathogen Marasmiellus scandens.</title>
        <authorList>
            <person name="Baruah I.K."/>
            <person name="Leung J."/>
            <person name="Bukari Y."/>
            <person name="Amoako-Attah I."/>
            <person name="Meinhardt L.W."/>
            <person name="Bailey B.A."/>
            <person name="Cohen S.P."/>
        </authorList>
    </citation>
    <scope>NUCLEOTIDE SEQUENCE [LARGE SCALE GENOMIC DNA]</scope>
    <source>
        <strain evidence="2 3">GH-19</strain>
    </source>
</reference>
<feature type="region of interest" description="Disordered" evidence="1">
    <location>
        <begin position="89"/>
        <end position="124"/>
    </location>
</feature>
<sequence length="124" mass="13589">MDNNSSLLPIIPPTLTVSHNPNQLDLTSVCFKNSKAQDRTKHGFLDLLPHHPSPWAIGNIKSNEAQSIQLVADSSSSFSSSMPITGLSQDLFNEKPIDPDLTSGESLRKKAKEEPLQNQDLKVV</sequence>
<evidence type="ECO:0000256" key="1">
    <source>
        <dbReference type="SAM" id="MobiDB-lite"/>
    </source>
</evidence>
<dbReference type="Proteomes" id="UP001498398">
    <property type="component" value="Unassembled WGS sequence"/>
</dbReference>
<feature type="compositionally biased region" description="Basic and acidic residues" evidence="1">
    <location>
        <begin position="106"/>
        <end position="115"/>
    </location>
</feature>
<evidence type="ECO:0000313" key="2">
    <source>
        <dbReference type="EMBL" id="KAK7443563.1"/>
    </source>
</evidence>
<organism evidence="2 3">
    <name type="scientific">Marasmiellus scandens</name>
    <dbReference type="NCBI Taxonomy" id="2682957"/>
    <lineage>
        <taxon>Eukaryota</taxon>
        <taxon>Fungi</taxon>
        <taxon>Dikarya</taxon>
        <taxon>Basidiomycota</taxon>
        <taxon>Agaricomycotina</taxon>
        <taxon>Agaricomycetes</taxon>
        <taxon>Agaricomycetidae</taxon>
        <taxon>Agaricales</taxon>
        <taxon>Marasmiineae</taxon>
        <taxon>Omphalotaceae</taxon>
        <taxon>Marasmiellus</taxon>
    </lineage>
</organism>
<comment type="caution">
    <text evidence="2">The sequence shown here is derived from an EMBL/GenBank/DDBJ whole genome shotgun (WGS) entry which is preliminary data.</text>
</comment>
<proteinExistence type="predicted"/>
<accession>A0ABR1IX47</accession>
<name>A0ABR1IX47_9AGAR</name>
<keyword evidence="3" id="KW-1185">Reference proteome</keyword>
<evidence type="ECO:0000313" key="3">
    <source>
        <dbReference type="Proteomes" id="UP001498398"/>
    </source>
</evidence>
<evidence type="ECO:0008006" key="4">
    <source>
        <dbReference type="Google" id="ProtNLM"/>
    </source>
</evidence>